<dbReference type="PANTHER" id="PTHR43298">
    <property type="entry name" value="MULTIDRUG RESISTANCE PROTEIN NORM-RELATED"/>
    <property type="match status" value="1"/>
</dbReference>
<feature type="transmembrane region" description="Helical" evidence="10">
    <location>
        <begin position="133"/>
        <end position="151"/>
    </location>
</feature>
<feature type="transmembrane region" description="Helical" evidence="10">
    <location>
        <begin position="87"/>
        <end position="113"/>
    </location>
</feature>
<dbReference type="CDD" id="cd13140">
    <property type="entry name" value="MATE_like_1"/>
    <property type="match status" value="1"/>
</dbReference>
<dbReference type="NCBIfam" id="TIGR00797">
    <property type="entry name" value="matE"/>
    <property type="match status" value="1"/>
</dbReference>
<feature type="transmembrane region" description="Helical" evidence="10">
    <location>
        <begin position="231"/>
        <end position="256"/>
    </location>
</feature>
<feature type="transmembrane region" description="Helical" evidence="10">
    <location>
        <begin position="163"/>
        <end position="186"/>
    </location>
</feature>
<dbReference type="InterPro" id="IPR002528">
    <property type="entry name" value="MATE_fam"/>
</dbReference>
<dbReference type="GO" id="GO:0042910">
    <property type="term" value="F:xenobiotic transmembrane transporter activity"/>
    <property type="evidence" value="ECO:0007669"/>
    <property type="project" value="InterPro"/>
</dbReference>
<keyword evidence="8 10" id="KW-0472">Membrane</keyword>
<evidence type="ECO:0000256" key="3">
    <source>
        <dbReference type="ARBA" id="ARBA00022449"/>
    </source>
</evidence>
<keyword evidence="6 10" id="KW-1133">Transmembrane helix</keyword>
<dbReference type="InterPro" id="IPR048279">
    <property type="entry name" value="MdtK-like"/>
</dbReference>
<dbReference type="GO" id="GO:0015297">
    <property type="term" value="F:antiporter activity"/>
    <property type="evidence" value="ECO:0007669"/>
    <property type="project" value="UniProtKB-KW"/>
</dbReference>
<evidence type="ECO:0000313" key="12">
    <source>
        <dbReference type="Proteomes" id="UP000516361"/>
    </source>
</evidence>
<name>A0A7G1G2T6_9BACT</name>
<dbReference type="PANTHER" id="PTHR43298:SF2">
    <property type="entry name" value="FMN_FAD EXPORTER YEEO-RELATED"/>
    <property type="match status" value="1"/>
</dbReference>
<gene>
    <name evidence="11" type="ORF">OSSY52_03360</name>
</gene>
<dbReference type="KEGG" id="ocy:OSSY52_03360"/>
<evidence type="ECO:0000313" key="11">
    <source>
        <dbReference type="EMBL" id="BBE30195.1"/>
    </source>
</evidence>
<dbReference type="EMBL" id="AP018712">
    <property type="protein sequence ID" value="BBE30195.1"/>
    <property type="molecule type" value="Genomic_DNA"/>
</dbReference>
<dbReference type="PIRSF" id="PIRSF006603">
    <property type="entry name" value="DinF"/>
    <property type="match status" value="1"/>
</dbReference>
<reference evidence="11 12" key="1">
    <citation type="submission" date="2018-06" db="EMBL/GenBank/DDBJ databases">
        <title>Genome sequencing of Oceanotoga sp. sy52.</title>
        <authorList>
            <person name="Mori K."/>
        </authorList>
    </citation>
    <scope>NUCLEOTIDE SEQUENCE [LARGE SCALE GENOMIC DNA]</scope>
    <source>
        <strain evidence="12">sy52</strain>
    </source>
</reference>
<keyword evidence="4" id="KW-1003">Cell membrane</keyword>
<comment type="subcellular location">
    <subcellularLocation>
        <location evidence="1">Cell membrane</location>
        <topology evidence="1">Multi-pass membrane protein</topology>
    </subcellularLocation>
</comment>
<organism evidence="11 12">
    <name type="scientific">Tepiditoga spiralis</name>
    <dbReference type="NCBI Taxonomy" id="2108365"/>
    <lineage>
        <taxon>Bacteria</taxon>
        <taxon>Thermotogati</taxon>
        <taxon>Thermotogota</taxon>
        <taxon>Thermotogae</taxon>
        <taxon>Petrotogales</taxon>
        <taxon>Petrotogaceae</taxon>
        <taxon>Tepiditoga</taxon>
    </lineage>
</organism>
<keyword evidence="7" id="KW-0406">Ion transport</keyword>
<accession>A0A7G1G2T6</accession>
<dbReference type="Proteomes" id="UP000516361">
    <property type="component" value="Chromosome"/>
</dbReference>
<keyword evidence="12" id="KW-1185">Reference proteome</keyword>
<feature type="transmembrane region" description="Helical" evidence="10">
    <location>
        <begin position="409"/>
        <end position="432"/>
    </location>
</feature>
<protein>
    <recommendedName>
        <fullName evidence="9">Multidrug-efflux transporter</fullName>
    </recommendedName>
</protein>
<sequence length="446" mass="49407">MELNLTEGSILKKLTKLALPIMATSFFQMAYNMTDMMWLGRVGSSVVAAVGVAGFFIWFANAIVMMTKVGAEVTVSQSIGAKNKKKAFEYIISSLFLAFVLGVFYSVFLYFFANDLISIFQFEDKSIFSMSVNYLRIISFGILFTFLNPTFSGVYNGLGNSKIPFLVNGIGLIVNMILDPILILNFNFRETGAAIATVFSQLIVLIVFLIDFKKFKESLVFKFNLSNFKKIIKIGFPITLNSSLFATFSMIISTMISKYGALPVAVQSVGAKIESVSWMTASGFSTALGTFTGQNYGAGKINRIKKGYLSTITLSFIVGLSATFAFMFFGKQIFSFFIPEQSAIDLGFKYLKILAISQVFMTLEISTQGAFNGFGKTIPPTVVSILFTGLRIPFGVLLAEYITKDVTGFWWSISISSILKGVVLTTWFVLFFSSKYNKNIFNSEKI</sequence>
<proteinExistence type="predicted"/>
<feature type="transmembrane region" description="Helical" evidence="10">
    <location>
        <begin position="276"/>
        <end position="296"/>
    </location>
</feature>
<evidence type="ECO:0000256" key="8">
    <source>
        <dbReference type="ARBA" id="ARBA00023136"/>
    </source>
</evidence>
<feature type="transmembrane region" description="Helical" evidence="10">
    <location>
        <begin position="192"/>
        <end position="210"/>
    </location>
</feature>
<dbReference type="InParanoid" id="A0A7G1G2T6"/>
<keyword evidence="5 10" id="KW-0812">Transmembrane</keyword>
<dbReference type="GO" id="GO:0006811">
    <property type="term" value="P:monoatomic ion transport"/>
    <property type="evidence" value="ECO:0007669"/>
    <property type="project" value="UniProtKB-KW"/>
</dbReference>
<dbReference type="Pfam" id="PF01554">
    <property type="entry name" value="MatE"/>
    <property type="match status" value="2"/>
</dbReference>
<dbReference type="AlphaFoldDB" id="A0A7G1G2T6"/>
<dbReference type="GO" id="GO:0005886">
    <property type="term" value="C:plasma membrane"/>
    <property type="evidence" value="ECO:0007669"/>
    <property type="project" value="UniProtKB-SubCell"/>
</dbReference>
<feature type="transmembrane region" description="Helical" evidence="10">
    <location>
        <begin position="308"/>
        <end position="330"/>
    </location>
</feature>
<feature type="transmembrane region" description="Helical" evidence="10">
    <location>
        <begin position="383"/>
        <end position="403"/>
    </location>
</feature>
<keyword evidence="3" id="KW-0050">Antiport</keyword>
<evidence type="ECO:0000256" key="7">
    <source>
        <dbReference type="ARBA" id="ARBA00023065"/>
    </source>
</evidence>
<evidence type="ECO:0000256" key="10">
    <source>
        <dbReference type="SAM" id="Phobius"/>
    </source>
</evidence>
<evidence type="ECO:0000256" key="6">
    <source>
        <dbReference type="ARBA" id="ARBA00022989"/>
    </source>
</evidence>
<keyword evidence="2" id="KW-0813">Transport</keyword>
<evidence type="ECO:0000256" key="1">
    <source>
        <dbReference type="ARBA" id="ARBA00004651"/>
    </source>
</evidence>
<evidence type="ECO:0000256" key="4">
    <source>
        <dbReference type="ARBA" id="ARBA00022475"/>
    </source>
</evidence>
<feature type="transmembrane region" description="Helical" evidence="10">
    <location>
        <begin position="46"/>
        <end position="66"/>
    </location>
</feature>
<evidence type="ECO:0000256" key="5">
    <source>
        <dbReference type="ARBA" id="ARBA00022692"/>
    </source>
</evidence>
<dbReference type="RefSeq" id="WP_190615321.1">
    <property type="nucleotide sequence ID" value="NZ_AP018712.1"/>
</dbReference>
<evidence type="ECO:0000256" key="2">
    <source>
        <dbReference type="ARBA" id="ARBA00022448"/>
    </source>
</evidence>
<evidence type="ECO:0000256" key="9">
    <source>
        <dbReference type="ARBA" id="ARBA00031636"/>
    </source>
</evidence>
<dbReference type="InterPro" id="IPR050222">
    <property type="entry name" value="MATE_MdtK"/>
</dbReference>